<comment type="caution">
    <text evidence="2">The sequence shown here is derived from an EMBL/GenBank/DDBJ whole genome shotgun (WGS) entry which is preliminary data.</text>
</comment>
<evidence type="ECO:0000313" key="2">
    <source>
        <dbReference type="EMBL" id="OAF70480.1"/>
    </source>
</evidence>
<organism evidence="2 3">
    <name type="scientific">Intoshia linei</name>
    <dbReference type="NCBI Taxonomy" id="1819745"/>
    <lineage>
        <taxon>Eukaryota</taxon>
        <taxon>Metazoa</taxon>
        <taxon>Spiralia</taxon>
        <taxon>Lophotrochozoa</taxon>
        <taxon>Mesozoa</taxon>
        <taxon>Orthonectida</taxon>
        <taxon>Rhopaluridae</taxon>
        <taxon>Intoshia</taxon>
    </lineage>
</organism>
<sequence length="248" mass="29665">KLKQFENTSFKNEFFSEIKQIYESQRKDNFEYRRNLSEIKLFLNNQSYYKKKIDNLTQKNQKINAKAETSKSVLYNVYFETRDNILLHEKCYTDEKKSLILENERLQIEMSELVNKMKTKNEKYTLLKKKINKKLKQARNDCTKYSITYEQVNKFKNQILNLKGQLSTKSNQLETAIRNIDKYEDILQMYKESKLATESQLDLTKNKLSHMEGNNILLNQEKSSCSERLAIIERQKLDLEQVLQKLII</sequence>
<protein>
    <submittedName>
        <fullName evidence="2">Uncharacterized protein</fullName>
    </submittedName>
</protein>
<feature type="non-terminal residue" evidence="2">
    <location>
        <position position="1"/>
    </location>
</feature>
<dbReference type="AlphaFoldDB" id="A0A177B8J3"/>
<proteinExistence type="predicted"/>
<keyword evidence="1" id="KW-0175">Coiled coil</keyword>
<evidence type="ECO:0000256" key="1">
    <source>
        <dbReference type="SAM" id="Coils"/>
    </source>
</evidence>
<accession>A0A177B8J3</accession>
<dbReference type="EMBL" id="LWCA01000144">
    <property type="protein sequence ID" value="OAF70480.1"/>
    <property type="molecule type" value="Genomic_DNA"/>
</dbReference>
<dbReference type="Proteomes" id="UP000078046">
    <property type="component" value="Unassembled WGS sequence"/>
</dbReference>
<gene>
    <name evidence="2" type="ORF">A3Q56_01759</name>
</gene>
<keyword evidence="3" id="KW-1185">Reference proteome</keyword>
<feature type="coiled-coil region" evidence="1">
    <location>
        <begin position="166"/>
        <end position="193"/>
    </location>
</feature>
<feature type="coiled-coil region" evidence="1">
    <location>
        <begin position="96"/>
        <end position="141"/>
    </location>
</feature>
<evidence type="ECO:0000313" key="3">
    <source>
        <dbReference type="Proteomes" id="UP000078046"/>
    </source>
</evidence>
<name>A0A177B8J3_9BILA</name>
<reference evidence="2 3" key="1">
    <citation type="submission" date="2016-04" db="EMBL/GenBank/DDBJ databases">
        <title>The genome of Intoshia linei affirms orthonectids as highly simplified spiralians.</title>
        <authorList>
            <person name="Mikhailov K.V."/>
            <person name="Slusarev G.S."/>
            <person name="Nikitin M.A."/>
            <person name="Logacheva M.D."/>
            <person name="Penin A."/>
            <person name="Aleoshin V."/>
            <person name="Panchin Y.V."/>
        </authorList>
    </citation>
    <scope>NUCLEOTIDE SEQUENCE [LARGE SCALE GENOMIC DNA]</scope>
    <source>
        <strain evidence="2">Intl2013</strain>
        <tissue evidence="2">Whole animal</tissue>
    </source>
</reference>